<evidence type="ECO:0000313" key="1">
    <source>
        <dbReference type="EMBL" id="EAY04786.1"/>
    </source>
</evidence>
<organism evidence="1 2">
    <name type="scientific">Trichomonas vaginalis (strain ATCC PRA-98 / G3)</name>
    <dbReference type="NCBI Taxonomy" id="412133"/>
    <lineage>
        <taxon>Eukaryota</taxon>
        <taxon>Metamonada</taxon>
        <taxon>Parabasalia</taxon>
        <taxon>Trichomonadida</taxon>
        <taxon>Trichomonadidae</taxon>
        <taxon>Trichomonas</taxon>
    </lineage>
</organism>
<gene>
    <name evidence="1" type="ORF">TVAG_305350</name>
</gene>
<dbReference type="RefSeq" id="XP_001317009.1">
    <property type="nucleotide sequence ID" value="XM_001316974.1"/>
</dbReference>
<sequence length="482" mass="55575">MEKGVDIEPSITNLIIDGQARETKTYEEQNYPEIEKISKELLDSNEQQKLVIELLNVVASNKPLISPEQLEAYFSYLQVQNLQPEIAKLILYAIEIHTVNLPDSEPLVFPQYSIQLLLNFISLKSTFLILAKMIERDPETVPALDQISCGSIVSTIQNLLPNFNEIVDSALVFTAAVWSTKYDLSNSASLFPLIMSYQLYYNFPKNSFLALKSFVHRSESNAINFIECNATDCFTNICQYPDSIYNALSFLNELIYQTKKIRKLLDEYNLNLIFNWVINSAKFNSKINYEKSLKLIENIIYNYLNYGTPLKSSYVVHWLISRRIYDSLFKNSENCSSDAKISIIKILAYMLIYSTPSQCNYLINKYPLIPLLAEMVSKSSDENLNALISVALETVVIFLEFQMKGVETRLEKLRGVPDHILDEYLKKVEENIKDSPYKLENSIIDLPDGLREEIIELNELDDNENECLYRFIEDLDQIFNDV</sequence>
<dbReference type="KEGG" id="tva:4762650"/>
<dbReference type="EMBL" id="DS113465">
    <property type="protein sequence ID" value="EAY04786.1"/>
    <property type="molecule type" value="Genomic_DNA"/>
</dbReference>
<dbReference type="AlphaFoldDB" id="A2ERB0"/>
<reference evidence="1" key="2">
    <citation type="journal article" date="2007" name="Science">
        <title>Draft genome sequence of the sexually transmitted pathogen Trichomonas vaginalis.</title>
        <authorList>
            <person name="Carlton J.M."/>
            <person name="Hirt R.P."/>
            <person name="Silva J.C."/>
            <person name="Delcher A.L."/>
            <person name="Schatz M."/>
            <person name="Zhao Q."/>
            <person name="Wortman J.R."/>
            <person name="Bidwell S.L."/>
            <person name="Alsmark U.C.M."/>
            <person name="Besteiro S."/>
            <person name="Sicheritz-Ponten T."/>
            <person name="Noel C.J."/>
            <person name="Dacks J.B."/>
            <person name="Foster P.G."/>
            <person name="Simillion C."/>
            <person name="Van de Peer Y."/>
            <person name="Miranda-Saavedra D."/>
            <person name="Barton G.J."/>
            <person name="Westrop G.D."/>
            <person name="Mueller S."/>
            <person name="Dessi D."/>
            <person name="Fiori P.L."/>
            <person name="Ren Q."/>
            <person name="Paulsen I."/>
            <person name="Zhang H."/>
            <person name="Bastida-Corcuera F.D."/>
            <person name="Simoes-Barbosa A."/>
            <person name="Brown M.T."/>
            <person name="Hayes R.D."/>
            <person name="Mukherjee M."/>
            <person name="Okumura C.Y."/>
            <person name="Schneider R."/>
            <person name="Smith A.J."/>
            <person name="Vanacova S."/>
            <person name="Villalvazo M."/>
            <person name="Haas B.J."/>
            <person name="Pertea M."/>
            <person name="Feldblyum T.V."/>
            <person name="Utterback T.R."/>
            <person name="Shu C.L."/>
            <person name="Osoegawa K."/>
            <person name="de Jong P.J."/>
            <person name="Hrdy I."/>
            <person name="Horvathova L."/>
            <person name="Zubacova Z."/>
            <person name="Dolezal P."/>
            <person name="Malik S.B."/>
            <person name="Logsdon J.M. Jr."/>
            <person name="Henze K."/>
            <person name="Gupta A."/>
            <person name="Wang C.C."/>
            <person name="Dunne R.L."/>
            <person name="Upcroft J.A."/>
            <person name="Upcroft P."/>
            <person name="White O."/>
            <person name="Salzberg S.L."/>
            <person name="Tang P."/>
            <person name="Chiu C.-H."/>
            <person name="Lee Y.-S."/>
            <person name="Embley T.M."/>
            <person name="Coombs G.H."/>
            <person name="Mottram J.C."/>
            <person name="Tachezy J."/>
            <person name="Fraser-Liggett C.M."/>
            <person name="Johnson P.J."/>
        </authorList>
    </citation>
    <scope>NUCLEOTIDE SEQUENCE [LARGE SCALE GENOMIC DNA]</scope>
    <source>
        <strain evidence="1">G3</strain>
    </source>
</reference>
<reference evidence="1" key="1">
    <citation type="submission" date="2006-10" db="EMBL/GenBank/DDBJ databases">
        <authorList>
            <person name="Amadeo P."/>
            <person name="Zhao Q."/>
            <person name="Wortman J."/>
            <person name="Fraser-Liggett C."/>
            <person name="Carlton J."/>
        </authorList>
    </citation>
    <scope>NUCLEOTIDE SEQUENCE</scope>
    <source>
        <strain evidence="1">G3</strain>
    </source>
</reference>
<dbReference type="InterPro" id="IPR016024">
    <property type="entry name" value="ARM-type_fold"/>
</dbReference>
<dbReference type="InParanoid" id="A2ERB0"/>
<dbReference type="Proteomes" id="UP000001542">
    <property type="component" value="Unassembled WGS sequence"/>
</dbReference>
<protein>
    <submittedName>
        <fullName evidence="1">Uncharacterized protein</fullName>
    </submittedName>
</protein>
<dbReference type="Gene3D" id="1.25.10.10">
    <property type="entry name" value="Leucine-rich Repeat Variant"/>
    <property type="match status" value="1"/>
</dbReference>
<accession>A2ERB0</accession>
<proteinExistence type="predicted"/>
<evidence type="ECO:0000313" key="2">
    <source>
        <dbReference type="Proteomes" id="UP000001542"/>
    </source>
</evidence>
<keyword evidence="2" id="KW-1185">Reference proteome</keyword>
<dbReference type="VEuPathDB" id="TrichDB:TVAG_305350"/>
<dbReference type="SUPFAM" id="SSF48371">
    <property type="entry name" value="ARM repeat"/>
    <property type="match status" value="1"/>
</dbReference>
<dbReference type="SMR" id="A2ERB0"/>
<name>A2ERB0_TRIV3</name>
<dbReference type="VEuPathDB" id="TrichDB:TVAGG3_1003820"/>
<dbReference type="InterPro" id="IPR011989">
    <property type="entry name" value="ARM-like"/>
</dbReference>